<dbReference type="PANTHER" id="PTHR12385:SF4">
    <property type="entry name" value="PROTEIN PNS1"/>
    <property type="match status" value="1"/>
</dbReference>
<feature type="transmembrane region" description="Helical" evidence="8">
    <location>
        <begin position="61"/>
        <end position="83"/>
    </location>
</feature>
<comment type="similarity">
    <text evidence="3 8">Belongs to the CTL (choline transporter-like) family.</text>
</comment>
<reference evidence="9 10" key="1">
    <citation type="submission" date="2016-10" db="EMBL/GenBank/DDBJ databases">
        <title>The genome of Paramicrosporidium saccamoebae is the missing link in understanding Cryptomycota and Microsporidia evolution.</title>
        <authorList>
            <person name="Quandt C.A."/>
            <person name="Beaudet D."/>
            <person name="Corsaro D."/>
            <person name="Michel R."/>
            <person name="Corradi N."/>
            <person name="James T."/>
        </authorList>
    </citation>
    <scope>NUCLEOTIDE SEQUENCE [LARGE SCALE GENOMIC DNA]</scope>
    <source>
        <strain evidence="9 10">KSL3</strain>
    </source>
</reference>
<evidence type="ECO:0000313" key="10">
    <source>
        <dbReference type="Proteomes" id="UP000240830"/>
    </source>
</evidence>
<feature type="transmembrane region" description="Helical" evidence="8">
    <location>
        <begin position="365"/>
        <end position="386"/>
    </location>
</feature>
<comment type="function">
    <text evidence="1 8">Probably involved in transport through the plasma membrane.</text>
</comment>
<dbReference type="AlphaFoldDB" id="A0A2H9TPS4"/>
<keyword evidence="10" id="KW-1185">Reference proteome</keyword>
<feature type="transmembrane region" description="Helical" evidence="8">
    <location>
        <begin position="29"/>
        <end position="49"/>
    </location>
</feature>
<dbReference type="EMBL" id="MTSL01000041">
    <property type="protein sequence ID" value="PJF19753.1"/>
    <property type="molecule type" value="Genomic_DNA"/>
</dbReference>
<evidence type="ECO:0000256" key="7">
    <source>
        <dbReference type="ARBA" id="ARBA00023136"/>
    </source>
</evidence>
<dbReference type="Proteomes" id="UP000240830">
    <property type="component" value="Unassembled WGS sequence"/>
</dbReference>
<evidence type="ECO:0000256" key="2">
    <source>
        <dbReference type="ARBA" id="ARBA00004141"/>
    </source>
</evidence>
<organism evidence="9 10">
    <name type="scientific">Paramicrosporidium saccamoebae</name>
    <dbReference type="NCBI Taxonomy" id="1246581"/>
    <lineage>
        <taxon>Eukaryota</taxon>
        <taxon>Fungi</taxon>
        <taxon>Fungi incertae sedis</taxon>
        <taxon>Cryptomycota</taxon>
        <taxon>Cryptomycota incertae sedis</taxon>
        <taxon>Paramicrosporidium</taxon>
    </lineage>
</organism>
<dbReference type="GO" id="GO:0022857">
    <property type="term" value="F:transmembrane transporter activity"/>
    <property type="evidence" value="ECO:0007669"/>
    <property type="project" value="UniProtKB-UniRule"/>
</dbReference>
<evidence type="ECO:0000256" key="8">
    <source>
        <dbReference type="RuleBase" id="RU368066"/>
    </source>
</evidence>
<name>A0A2H9TPS4_9FUNG</name>
<feature type="transmembrane region" description="Helical" evidence="8">
    <location>
        <begin position="341"/>
        <end position="359"/>
    </location>
</feature>
<dbReference type="Pfam" id="PF04515">
    <property type="entry name" value="Choline_transpo"/>
    <property type="match status" value="1"/>
</dbReference>
<dbReference type="InterPro" id="IPR007603">
    <property type="entry name" value="Choline_transptr-like"/>
</dbReference>
<feature type="transmembrane region" description="Helical" evidence="8">
    <location>
        <begin position="114"/>
        <end position="132"/>
    </location>
</feature>
<keyword evidence="7 8" id="KW-0472">Membrane</keyword>
<evidence type="ECO:0000256" key="1">
    <source>
        <dbReference type="ARBA" id="ARBA00002957"/>
    </source>
</evidence>
<protein>
    <recommendedName>
        <fullName evidence="4 8">Protein PNS1</fullName>
    </recommendedName>
</protein>
<dbReference type="GO" id="GO:0005886">
    <property type="term" value="C:plasma membrane"/>
    <property type="evidence" value="ECO:0007669"/>
    <property type="project" value="UniProtKB-SubCell"/>
</dbReference>
<comment type="subcellular location">
    <subcellularLocation>
        <location evidence="8">Cell membrane</location>
        <topology evidence="8">Multi-pass membrane protein</topology>
    </subcellularLocation>
    <subcellularLocation>
        <location evidence="2">Membrane</location>
        <topology evidence="2">Multi-pass membrane protein</topology>
    </subcellularLocation>
</comment>
<sequence length="428" mass="47525">MSGEPPCSYPEEEFDEPCDTVGQVMSASFWIHLSMSMILAISCIAVGFLEHMGLGGTAKRAIMMSSYEIVISTGFVVVAMIIARKAPVAFQHMAAGGTILLLLLYALFIATYNYLISILMVLVSLFLGWRYWRGRASYQFSGQLLRATCICADANPGLYYIPPIGALLIYFYVQLAILAWAGFLAALPDSLQAYSYYIAIYLFMNIFWTCQVILGTLRSITARVYANFFTTTGAPPSGLMRSVVKDTLSHGMDNICVGSAAVLLISAVYSVLRWSLGLFIISLSSTQPRAFNYFAFNHITDRRPFMQSSRETWDTVQSTGVMAVYSANTVSYSLSQATSMIALLSAFLTIFSRILIFGADERQSVLMFLELCVFGAVIPTLFFMILDHGHLSMLIALAEQPEKVKKRAPRLFETLERTFPQLSEVENC</sequence>
<feature type="transmembrane region" description="Helical" evidence="8">
    <location>
        <begin position="257"/>
        <end position="281"/>
    </location>
</feature>
<evidence type="ECO:0000256" key="4">
    <source>
        <dbReference type="ARBA" id="ARBA00015388"/>
    </source>
</evidence>
<feature type="transmembrane region" description="Helical" evidence="8">
    <location>
        <begin position="194"/>
        <end position="214"/>
    </location>
</feature>
<evidence type="ECO:0000256" key="3">
    <source>
        <dbReference type="ARBA" id="ARBA00007168"/>
    </source>
</evidence>
<feature type="transmembrane region" description="Helical" evidence="8">
    <location>
        <begin position="164"/>
        <end position="187"/>
    </location>
</feature>
<keyword evidence="6 8" id="KW-1133">Transmembrane helix</keyword>
<keyword evidence="5 8" id="KW-0812">Transmembrane</keyword>
<gene>
    <name evidence="9" type="ORF">PSACC_00410</name>
</gene>
<evidence type="ECO:0000313" key="9">
    <source>
        <dbReference type="EMBL" id="PJF19753.1"/>
    </source>
</evidence>
<proteinExistence type="inferred from homology"/>
<dbReference type="PANTHER" id="PTHR12385">
    <property type="entry name" value="CHOLINE TRANSPORTER-LIKE (SLC FAMILY 44)"/>
    <property type="match status" value="1"/>
</dbReference>
<accession>A0A2H9TPS4</accession>
<evidence type="ECO:0000256" key="6">
    <source>
        <dbReference type="ARBA" id="ARBA00022989"/>
    </source>
</evidence>
<evidence type="ECO:0000256" key="5">
    <source>
        <dbReference type="ARBA" id="ARBA00022692"/>
    </source>
</evidence>
<comment type="caution">
    <text evidence="9">The sequence shown here is derived from an EMBL/GenBank/DDBJ whole genome shotgun (WGS) entry which is preliminary data.</text>
</comment>